<dbReference type="SUPFAM" id="SSF46626">
    <property type="entry name" value="Cytochrome c"/>
    <property type="match status" value="1"/>
</dbReference>
<dbReference type="InterPro" id="IPR036909">
    <property type="entry name" value="Cyt_c-like_dom_sf"/>
</dbReference>
<organism evidence="8 9">
    <name type="scientific">Spirosoma oryzae</name>
    <dbReference type="NCBI Taxonomy" id="1469603"/>
    <lineage>
        <taxon>Bacteria</taxon>
        <taxon>Pseudomonadati</taxon>
        <taxon>Bacteroidota</taxon>
        <taxon>Cytophagia</taxon>
        <taxon>Cytophagales</taxon>
        <taxon>Cytophagaceae</taxon>
        <taxon>Spirosoma</taxon>
    </lineage>
</organism>
<gene>
    <name evidence="8" type="ORF">CLV58_12230</name>
</gene>
<keyword evidence="4 5" id="KW-0408">Iron</keyword>
<keyword evidence="9" id="KW-1185">Reference proteome</keyword>
<feature type="chain" id="PRO_5015485513" evidence="6">
    <location>
        <begin position="20"/>
        <end position="518"/>
    </location>
</feature>
<evidence type="ECO:0000256" key="3">
    <source>
        <dbReference type="ARBA" id="ARBA00022729"/>
    </source>
</evidence>
<dbReference type="PROSITE" id="PS51007">
    <property type="entry name" value="CYTC"/>
    <property type="match status" value="1"/>
</dbReference>
<feature type="domain" description="Cytochrome c" evidence="7">
    <location>
        <begin position="37"/>
        <end position="129"/>
    </location>
</feature>
<keyword evidence="1 5" id="KW-0349">Heme</keyword>
<evidence type="ECO:0000256" key="2">
    <source>
        <dbReference type="ARBA" id="ARBA00022723"/>
    </source>
</evidence>
<proteinExistence type="predicted"/>
<reference evidence="8 9" key="1">
    <citation type="submission" date="2018-03" db="EMBL/GenBank/DDBJ databases">
        <title>Genomic Encyclopedia of Archaeal and Bacterial Type Strains, Phase II (KMG-II): from individual species to whole genera.</title>
        <authorList>
            <person name="Goeker M."/>
        </authorList>
    </citation>
    <scope>NUCLEOTIDE SEQUENCE [LARGE SCALE GENOMIC DNA]</scope>
    <source>
        <strain evidence="8 9">DSM 28354</strain>
    </source>
</reference>
<dbReference type="GO" id="GO:0046872">
    <property type="term" value="F:metal ion binding"/>
    <property type="evidence" value="ECO:0007669"/>
    <property type="project" value="UniProtKB-KW"/>
</dbReference>
<name>A0A2T0SE84_9BACT</name>
<evidence type="ECO:0000259" key="7">
    <source>
        <dbReference type="PROSITE" id="PS51007"/>
    </source>
</evidence>
<evidence type="ECO:0000313" key="9">
    <source>
        <dbReference type="Proteomes" id="UP000238375"/>
    </source>
</evidence>
<dbReference type="AlphaFoldDB" id="A0A2T0SE84"/>
<dbReference type="Gene3D" id="2.130.10.130">
    <property type="entry name" value="Integrin alpha, N-terminal"/>
    <property type="match status" value="1"/>
</dbReference>
<dbReference type="SUPFAM" id="SSF69318">
    <property type="entry name" value="Integrin alpha N-terminal domain"/>
    <property type="match status" value="1"/>
</dbReference>
<protein>
    <submittedName>
        <fullName evidence="8">VCBS repeat protein</fullName>
    </submittedName>
</protein>
<evidence type="ECO:0000313" key="8">
    <source>
        <dbReference type="EMBL" id="PRY31735.1"/>
    </source>
</evidence>
<dbReference type="GO" id="GO:0009055">
    <property type="term" value="F:electron transfer activity"/>
    <property type="evidence" value="ECO:0007669"/>
    <property type="project" value="InterPro"/>
</dbReference>
<evidence type="ECO:0000256" key="6">
    <source>
        <dbReference type="SAM" id="SignalP"/>
    </source>
</evidence>
<keyword evidence="3 6" id="KW-0732">Signal</keyword>
<feature type="signal peptide" evidence="6">
    <location>
        <begin position="1"/>
        <end position="19"/>
    </location>
</feature>
<accession>A0A2T0SE84</accession>
<evidence type="ECO:0000256" key="1">
    <source>
        <dbReference type="ARBA" id="ARBA00022617"/>
    </source>
</evidence>
<evidence type="ECO:0000256" key="4">
    <source>
        <dbReference type="ARBA" id="ARBA00023004"/>
    </source>
</evidence>
<dbReference type="Pfam" id="PF13517">
    <property type="entry name" value="FG-GAP_3"/>
    <property type="match status" value="2"/>
</dbReference>
<dbReference type="InterPro" id="IPR028994">
    <property type="entry name" value="Integrin_alpha_N"/>
</dbReference>
<dbReference type="PANTHER" id="PTHR45460:SF2">
    <property type="entry name" value="ALPHA 1,3 GLUCANASE, GH71 FAMILY (EUROFUNG)"/>
    <property type="match status" value="1"/>
</dbReference>
<dbReference type="GO" id="GO:0020037">
    <property type="term" value="F:heme binding"/>
    <property type="evidence" value="ECO:0007669"/>
    <property type="project" value="InterPro"/>
</dbReference>
<dbReference type="Proteomes" id="UP000238375">
    <property type="component" value="Unassembled WGS sequence"/>
</dbReference>
<dbReference type="OrthoDB" id="1391917at2"/>
<dbReference type="InterPro" id="IPR009056">
    <property type="entry name" value="Cyt_c-like_dom"/>
</dbReference>
<sequence>MRLLWLAALLLTLPLLYHACQSSSTHDTADPPAPPQPTTLTGQQLAQTYCTSCHAFPAPALLDKRTWRLGVLPQMALRMGQSTQQMQALGQFSDQAELTRIIDASIFPEQPTLASTDWQKIVDYYTTQAPDSLPAQPAHSPLRTNLSLFQPESSPRSVDAQVTLLRYDSLVNRVWAGTQRGQLVALDQSLRRIDSIQFSSPPVDLRRSKNGMLDVLLVGLLNPNDRLTGSWGRVDTQRKTVTPQIQQLNRPVQVTTADLNRDGRDDQLIAQFGHYLGKLSWFEQTSNGYREHILDPVPGARQTLVRDLNADGWPDILALLTQGDEQIAAYYNQHDGTFRKTVLLRFPPVYGSSFIELADIDQDGAPDLIYTNGDNADYSIIAKPYHGVRIFRNDGHFHFKQHWFYPLYGATQTLVRDFDNDGDLDMATIAQFPDYDRQPNASFAYFENKGNGQFLPQTFVNNSRGRWLTLEAGDIDQDGDLDLLLGSFFRPTHPRHANLMNQWRQPGAGILLLRNRLH</sequence>
<dbReference type="PANTHER" id="PTHR45460">
    <property type="entry name" value="SIMILAR TO CYSTEINE PROTEINASE"/>
    <property type="match status" value="1"/>
</dbReference>
<keyword evidence="2 5" id="KW-0479">Metal-binding</keyword>
<comment type="caution">
    <text evidence="8">The sequence shown here is derived from an EMBL/GenBank/DDBJ whole genome shotgun (WGS) entry which is preliminary data.</text>
</comment>
<evidence type="ECO:0000256" key="5">
    <source>
        <dbReference type="PROSITE-ProRule" id="PRU00433"/>
    </source>
</evidence>
<dbReference type="EMBL" id="PVTE01000022">
    <property type="protein sequence ID" value="PRY31735.1"/>
    <property type="molecule type" value="Genomic_DNA"/>
</dbReference>
<dbReference type="InterPro" id="IPR013517">
    <property type="entry name" value="FG-GAP"/>
</dbReference>